<dbReference type="GO" id="GO:0016779">
    <property type="term" value="F:nucleotidyltransferase activity"/>
    <property type="evidence" value="ECO:0007669"/>
    <property type="project" value="InterPro"/>
</dbReference>
<feature type="non-terminal residue" evidence="2">
    <location>
        <position position="1"/>
    </location>
</feature>
<comment type="caution">
    <text evidence="2">The sequence shown here is derived from an EMBL/GenBank/DDBJ whole genome shotgun (WGS) entry which is preliminary data.</text>
</comment>
<sequence>KILSELKSHLIKNYGDSVKDVILFGSQARGDSNEYSDYDVLIILEKDYSGKDENRILDLCYDIDLKYNILIDVHLISSKELTSIRGRQPVFVNAIKSGIYA</sequence>
<dbReference type="SUPFAM" id="SSF81301">
    <property type="entry name" value="Nucleotidyltransferase"/>
    <property type="match status" value="1"/>
</dbReference>
<dbReference type="CDD" id="cd05403">
    <property type="entry name" value="NT_KNTase_like"/>
    <property type="match status" value="1"/>
</dbReference>
<dbReference type="Gene3D" id="3.30.460.10">
    <property type="entry name" value="Beta Polymerase, domain 2"/>
    <property type="match status" value="1"/>
</dbReference>
<dbReference type="PANTHER" id="PTHR33933:SF1">
    <property type="entry name" value="PROTEIN ADENYLYLTRANSFERASE MNTA-RELATED"/>
    <property type="match status" value="1"/>
</dbReference>
<dbReference type="InterPro" id="IPR052548">
    <property type="entry name" value="Type_VII_TA_antitoxin"/>
</dbReference>
<feature type="domain" description="Polymerase nucleotidyl transferase" evidence="1">
    <location>
        <begin position="4"/>
        <end position="83"/>
    </location>
</feature>
<dbReference type="InterPro" id="IPR043519">
    <property type="entry name" value="NT_sf"/>
</dbReference>
<dbReference type="EMBL" id="BARU01045903">
    <property type="protein sequence ID" value="GAH97640.1"/>
    <property type="molecule type" value="Genomic_DNA"/>
</dbReference>
<dbReference type="PANTHER" id="PTHR33933">
    <property type="entry name" value="NUCLEOTIDYLTRANSFERASE"/>
    <property type="match status" value="1"/>
</dbReference>
<name>X1KVH9_9ZZZZ</name>
<proteinExistence type="predicted"/>
<evidence type="ECO:0000259" key="1">
    <source>
        <dbReference type="Pfam" id="PF01909"/>
    </source>
</evidence>
<reference evidence="2" key="1">
    <citation type="journal article" date="2014" name="Front. Microbiol.">
        <title>High frequency of phylogenetically diverse reductive dehalogenase-homologous genes in deep subseafloor sedimentary metagenomes.</title>
        <authorList>
            <person name="Kawai M."/>
            <person name="Futagami T."/>
            <person name="Toyoda A."/>
            <person name="Takaki Y."/>
            <person name="Nishi S."/>
            <person name="Hori S."/>
            <person name="Arai W."/>
            <person name="Tsubouchi T."/>
            <person name="Morono Y."/>
            <person name="Uchiyama I."/>
            <person name="Ito T."/>
            <person name="Fujiyama A."/>
            <person name="Inagaki F."/>
            <person name="Takami H."/>
        </authorList>
    </citation>
    <scope>NUCLEOTIDE SEQUENCE</scope>
    <source>
        <strain evidence="2">Expedition CK06-06</strain>
    </source>
</reference>
<protein>
    <recommendedName>
        <fullName evidence="1">Polymerase nucleotidyl transferase domain-containing protein</fullName>
    </recommendedName>
</protein>
<organism evidence="2">
    <name type="scientific">marine sediment metagenome</name>
    <dbReference type="NCBI Taxonomy" id="412755"/>
    <lineage>
        <taxon>unclassified sequences</taxon>
        <taxon>metagenomes</taxon>
        <taxon>ecological metagenomes</taxon>
    </lineage>
</organism>
<dbReference type="AlphaFoldDB" id="X1KVH9"/>
<accession>X1KVH9</accession>
<dbReference type="InterPro" id="IPR002934">
    <property type="entry name" value="Polymerase_NTP_transf_dom"/>
</dbReference>
<gene>
    <name evidence="2" type="ORF">S03H2_69464</name>
</gene>
<evidence type="ECO:0000313" key="2">
    <source>
        <dbReference type="EMBL" id="GAH97640.1"/>
    </source>
</evidence>
<dbReference type="Pfam" id="PF01909">
    <property type="entry name" value="NTP_transf_2"/>
    <property type="match status" value="1"/>
</dbReference>